<dbReference type="OrthoDB" id="8931359at2759"/>
<sequence>FFVVDQEDLRRLQDAYRFCGINPANPTKQHIREHCRTKIPQPTELLDRVEKVLKHFHLSMDPNNVPLFKPSMLKMWRIQRVHILRGCLSDPELSEGIMYRYGGTLQLNHVPGEGAKVPIWIPVRALMVELNSASKRVTEQKKYPVLHLTDRDTGERFGLEYAEPGCRPVPLDWDKHRTQKRDKPVALVPLPPVQTPATAQAQPPDAEPSFSQTPLSSTASPRPAPFIGHSLSLLKQEMPSFDIQEPPAAMDKNLTCLAPSNEVLTEERSIRAHKDGWTGFCVGPHTLDATHERSYRQLAAEVWVRVRTQQLWHSLTEGSETAFVPVVTIEPTIVNPPAPAPPLSAPSPPLSSPLTQGSIEKIVESILERQQHQPEQKRRQTKTCLACGQPKSRYETDGSSIHFFHQQGPSIVLRRCIKVMLLRDFLTPKCLLKNLRRQNSSKESWRPPRNGWRRRWRKRGKCQTPSKQAAFADSATWSLNRDQTAHTSIRASLEWQGNTITAHLKCTLYTKIRAWPRR</sequence>
<proteinExistence type="predicted"/>
<gene>
    <name evidence="2" type="ORF">DPX16_6989</name>
</gene>
<organism evidence="2 3">
    <name type="scientific">Anabarilius grahami</name>
    <name type="common">Kanglang fish</name>
    <name type="synonym">Barilius grahami</name>
    <dbReference type="NCBI Taxonomy" id="495550"/>
    <lineage>
        <taxon>Eukaryota</taxon>
        <taxon>Metazoa</taxon>
        <taxon>Chordata</taxon>
        <taxon>Craniata</taxon>
        <taxon>Vertebrata</taxon>
        <taxon>Euteleostomi</taxon>
        <taxon>Actinopterygii</taxon>
        <taxon>Neopterygii</taxon>
        <taxon>Teleostei</taxon>
        <taxon>Ostariophysi</taxon>
        <taxon>Cypriniformes</taxon>
        <taxon>Xenocyprididae</taxon>
        <taxon>Xenocypridinae</taxon>
        <taxon>Xenocypridinae incertae sedis</taxon>
        <taxon>Anabarilius</taxon>
    </lineage>
</organism>
<comment type="caution">
    <text evidence="2">The sequence shown here is derived from an EMBL/GenBank/DDBJ whole genome shotgun (WGS) entry which is preliminary data.</text>
</comment>
<accession>A0A3N0Z4H2</accession>
<evidence type="ECO:0000313" key="2">
    <source>
        <dbReference type="EMBL" id="ROL53389.1"/>
    </source>
</evidence>
<evidence type="ECO:0000313" key="3">
    <source>
        <dbReference type="Proteomes" id="UP000281406"/>
    </source>
</evidence>
<dbReference type="EMBL" id="RJVU01010503">
    <property type="protein sequence ID" value="ROL53389.1"/>
    <property type="molecule type" value="Genomic_DNA"/>
</dbReference>
<name>A0A3N0Z4H2_ANAGA</name>
<feature type="compositionally biased region" description="Polar residues" evidence="1">
    <location>
        <begin position="209"/>
        <end position="220"/>
    </location>
</feature>
<keyword evidence="3" id="KW-1185">Reference proteome</keyword>
<feature type="compositionally biased region" description="Low complexity" evidence="1">
    <location>
        <begin position="195"/>
        <end position="204"/>
    </location>
</feature>
<reference evidence="2 3" key="1">
    <citation type="submission" date="2018-10" db="EMBL/GenBank/DDBJ databases">
        <title>Genome assembly for a Yunnan-Guizhou Plateau 3E fish, Anabarilius grahami (Regan), and its evolutionary and genetic applications.</title>
        <authorList>
            <person name="Jiang W."/>
        </authorList>
    </citation>
    <scope>NUCLEOTIDE SEQUENCE [LARGE SCALE GENOMIC DNA]</scope>
    <source>
        <strain evidence="2">AG-KIZ</strain>
        <tissue evidence="2">Muscle</tissue>
    </source>
</reference>
<feature type="non-terminal residue" evidence="2">
    <location>
        <position position="1"/>
    </location>
</feature>
<dbReference type="Proteomes" id="UP000281406">
    <property type="component" value="Unassembled WGS sequence"/>
</dbReference>
<protein>
    <submittedName>
        <fullName evidence="2">Uncharacterized protein</fullName>
    </submittedName>
</protein>
<evidence type="ECO:0000256" key="1">
    <source>
        <dbReference type="SAM" id="MobiDB-lite"/>
    </source>
</evidence>
<feature type="region of interest" description="Disordered" evidence="1">
    <location>
        <begin position="438"/>
        <end position="459"/>
    </location>
</feature>
<feature type="region of interest" description="Disordered" evidence="1">
    <location>
        <begin position="183"/>
        <end position="222"/>
    </location>
</feature>
<dbReference type="AlphaFoldDB" id="A0A3N0Z4H2"/>